<dbReference type="RefSeq" id="WP_205492879.1">
    <property type="nucleotide sequence ID" value="NZ_JAFHAP010000004.1"/>
</dbReference>
<name>A0ABS2WGD7_9BACL</name>
<evidence type="ECO:0000313" key="1">
    <source>
        <dbReference type="EMBL" id="MBN2908613.1"/>
    </source>
</evidence>
<reference evidence="1" key="1">
    <citation type="journal article" date="2024" name="Int. J. Syst. Evol. Microbiol.">
        <title>Polycladomyces zharkentensis sp. nov., a novel thermophilic cellulose- and starch-degrading member of the Bacillota from a geothermal aquifer in Kazakhstan.</title>
        <authorList>
            <person name="Mashzhan A."/>
            <person name="Kistaubayeva A."/>
            <person name="Javier-Lopez R."/>
            <person name="Bissenova U."/>
            <person name="Bissenbay A."/>
            <person name="Birkeland N.K."/>
        </authorList>
    </citation>
    <scope>NUCLEOTIDE SEQUENCE</scope>
    <source>
        <strain evidence="1">ZKZ2T</strain>
    </source>
</reference>
<dbReference type="Proteomes" id="UP001177120">
    <property type="component" value="Unassembled WGS sequence"/>
</dbReference>
<sequence length="72" mass="7773">MMGIPFIVKVNNVSSAGELNFSPGINFLLNQEHFGKTNATNENTGDLARELIIGPIGDFDVVDKAIKQIKAV</sequence>
<accession>A0ABS2WGD7</accession>
<dbReference type="EMBL" id="JAFHAP010000004">
    <property type="protein sequence ID" value="MBN2908613.1"/>
    <property type="molecule type" value="Genomic_DNA"/>
</dbReference>
<gene>
    <name evidence="1" type="ORF">JQC72_03650</name>
</gene>
<comment type="caution">
    <text evidence="1">The sequence shown here is derived from an EMBL/GenBank/DDBJ whole genome shotgun (WGS) entry which is preliminary data.</text>
</comment>
<evidence type="ECO:0000313" key="2">
    <source>
        <dbReference type="Proteomes" id="UP001177120"/>
    </source>
</evidence>
<protein>
    <submittedName>
        <fullName evidence="1">SPOR domain-containing protein</fullName>
    </submittedName>
</protein>
<keyword evidence="2" id="KW-1185">Reference proteome</keyword>
<proteinExistence type="predicted"/>
<organism evidence="1 2">
    <name type="scientific">Polycladomyces zharkentensis</name>
    <dbReference type="NCBI Taxonomy" id="2807616"/>
    <lineage>
        <taxon>Bacteria</taxon>
        <taxon>Bacillati</taxon>
        <taxon>Bacillota</taxon>
        <taxon>Bacilli</taxon>
        <taxon>Bacillales</taxon>
        <taxon>Thermoactinomycetaceae</taxon>
        <taxon>Polycladomyces</taxon>
    </lineage>
</organism>